<evidence type="ECO:0000256" key="1">
    <source>
        <dbReference type="ARBA" id="ARBA00000085"/>
    </source>
</evidence>
<dbReference type="InterPro" id="IPR005467">
    <property type="entry name" value="His_kinase_dom"/>
</dbReference>
<dbReference type="SUPFAM" id="SSF55874">
    <property type="entry name" value="ATPase domain of HSP90 chaperone/DNA topoisomerase II/histidine kinase"/>
    <property type="match status" value="1"/>
</dbReference>
<dbReference type="CDD" id="cd00082">
    <property type="entry name" value="HisKA"/>
    <property type="match status" value="1"/>
</dbReference>
<protein>
    <recommendedName>
        <fullName evidence="3">histidine kinase</fullName>
        <ecNumber evidence="3">2.7.13.3</ecNumber>
    </recommendedName>
</protein>
<evidence type="ECO:0000313" key="10">
    <source>
        <dbReference type="EMBL" id="QPG06108.1"/>
    </source>
</evidence>
<name>A0A7S9DYS1_9ALTE</name>
<dbReference type="Proteomes" id="UP000595095">
    <property type="component" value="Chromosome"/>
</dbReference>
<dbReference type="InterPro" id="IPR048760">
    <property type="entry name" value="VP0354-like_sensor_dom"/>
</dbReference>
<keyword evidence="5" id="KW-0597">Phosphoprotein</keyword>
<dbReference type="InterPro" id="IPR003661">
    <property type="entry name" value="HisK_dim/P_dom"/>
</dbReference>
<keyword evidence="6 8" id="KW-0812">Transmembrane</keyword>
<evidence type="ECO:0000256" key="4">
    <source>
        <dbReference type="ARBA" id="ARBA00022475"/>
    </source>
</evidence>
<evidence type="ECO:0000313" key="11">
    <source>
        <dbReference type="Proteomes" id="UP000595095"/>
    </source>
</evidence>
<dbReference type="Gene3D" id="1.10.287.130">
    <property type="match status" value="1"/>
</dbReference>
<dbReference type="PANTHER" id="PTHR43065">
    <property type="entry name" value="SENSOR HISTIDINE KINASE"/>
    <property type="match status" value="1"/>
</dbReference>
<proteinExistence type="predicted"/>
<dbReference type="InterPro" id="IPR036890">
    <property type="entry name" value="HATPase_C_sf"/>
</dbReference>
<keyword evidence="10" id="KW-0808">Transferase</keyword>
<evidence type="ECO:0000256" key="2">
    <source>
        <dbReference type="ARBA" id="ARBA00004651"/>
    </source>
</evidence>
<dbReference type="InterPro" id="IPR004358">
    <property type="entry name" value="Sig_transdc_His_kin-like_C"/>
</dbReference>
<dbReference type="PROSITE" id="PS50109">
    <property type="entry name" value="HIS_KIN"/>
    <property type="match status" value="1"/>
</dbReference>
<keyword evidence="8" id="KW-0472">Membrane</keyword>
<feature type="transmembrane region" description="Helical" evidence="8">
    <location>
        <begin position="14"/>
        <end position="33"/>
    </location>
</feature>
<sequence>MHRYYAYFAQQTRLWWWVICILVMAFLAGFVQFEKTLQSQLEQLETEHINTLSSANSFFSRELGDLRNSMRLLASHLQDLITHPEVDSDVPAIFQRLGGTLPKVSQIRWLNQEGNELFRTDFDGLETKTVPREALQNKQHRDYFKKVSQTLPGQLMLSRISLNIENGQVIRPFEPTVRALIHSPAGHPLGEGFLVVNFRLTSLFSYLATLSQNTTQLMIAYGDRSWLLHPEKTFEWGADVQSRSASLPQNNPMLWEQLDASPAVSVKLADENHVYSVNHTRIRYSEKKDDNEKVFFIARTPSTYYRQMVDKALLPAAVTGLLVFFLGCILLYREISLGLALQTLAEALNQEKDELAETLTVQQQLREELVEIEKMASLGMLVAGVAHEMNTPLGAAVMSVSDIQSRLEQLQLEIEQGLKRSALEQFLSASAESTSLALSNLQRASQLIKHFKRLAVDRTNETCSQFNLYQSIHDLLRAMQPQLKQQQVNTEVICSKTIYMHSFPGILSQVLQNLLNNCMHHAFEGVSNPAITIEAHQHDKWVTLTVTDNGRGIDERVQDSMFEPFITSNRHQGNTGLGLHLVHQWVCQLMEGKIQVHAPATGGTQFQLILPLQVTQHS</sequence>
<dbReference type="Gene3D" id="3.30.565.10">
    <property type="entry name" value="Histidine kinase-like ATPase, C-terminal domain"/>
    <property type="match status" value="1"/>
</dbReference>
<evidence type="ECO:0000256" key="5">
    <source>
        <dbReference type="ARBA" id="ARBA00022553"/>
    </source>
</evidence>
<dbReference type="PANTHER" id="PTHR43065:SF42">
    <property type="entry name" value="TWO-COMPONENT SENSOR PPRA"/>
    <property type="match status" value="1"/>
</dbReference>
<dbReference type="RefSeq" id="WP_195811185.1">
    <property type="nucleotide sequence ID" value="NZ_CP064795.1"/>
</dbReference>
<dbReference type="PRINTS" id="PR00344">
    <property type="entry name" value="BCTRLSENSOR"/>
</dbReference>
<dbReference type="KEGG" id="smaa:IT774_02475"/>
<dbReference type="Gene3D" id="3.30.450.20">
    <property type="entry name" value="PAS domain"/>
    <property type="match status" value="1"/>
</dbReference>
<dbReference type="InterPro" id="IPR003594">
    <property type="entry name" value="HATPase_dom"/>
</dbReference>
<dbReference type="EMBL" id="CP064795">
    <property type="protein sequence ID" value="QPG06108.1"/>
    <property type="molecule type" value="Genomic_DNA"/>
</dbReference>
<dbReference type="InterPro" id="IPR029151">
    <property type="entry name" value="Sensor-like_sf"/>
</dbReference>
<accession>A0A7S9DYS1</accession>
<dbReference type="AlphaFoldDB" id="A0A7S9DYS1"/>
<keyword evidence="10" id="KW-0418">Kinase</keyword>
<dbReference type="EC" id="2.7.13.3" evidence="3"/>
<dbReference type="GO" id="GO:0000155">
    <property type="term" value="F:phosphorelay sensor kinase activity"/>
    <property type="evidence" value="ECO:0007669"/>
    <property type="project" value="InterPro"/>
</dbReference>
<evidence type="ECO:0000256" key="8">
    <source>
        <dbReference type="SAM" id="Phobius"/>
    </source>
</evidence>
<dbReference type="Pfam" id="PF02518">
    <property type="entry name" value="HATPase_c"/>
    <property type="match status" value="1"/>
</dbReference>
<evidence type="ECO:0000256" key="6">
    <source>
        <dbReference type="ARBA" id="ARBA00022692"/>
    </source>
</evidence>
<keyword evidence="11" id="KW-1185">Reference proteome</keyword>
<feature type="transmembrane region" description="Helical" evidence="8">
    <location>
        <begin position="312"/>
        <end position="332"/>
    </location>
</feature>
<gene>
    <name evidence="10" type="ORF">IT774_02475</name>
</gene>
<reference evidence="10 11" key="1">
    <citation type="submission" date="2020-11" db="EMBL/GenBank/DDBJ databases">
        <title>Complete genome sequence for Salinimonas sp. strain G2-b.</title>
        <authorList>
            <person name="Park S.-J."/>
        </authorList>
    </citation>
    <scope>NUCLEOTIDE SEQUENCE [LARGE SCALE GENOMIC DNA]</scope>
    <source>
        <strain evidence="10 11">G2-b</strain>
    </source>
</reference>
<keyword evidence="4" id="KW-1003">Cell membrane</keyword>
<feature type="domain" description="Histidine kinase" evidence="9">
    <location>
        <begin position="384"/>
        <end position="614"/>
    </location>
</feature>
<dbReference type="Pfam" id="PF21623">
    <property type="entry name" value="HK_sensor_dom_bact"/>
    <property type="match status" value="1"/>
</dbReference>
<evidence type="ECO:0000256" key="3">
    <source>
        <dbReference type="ARBA" id="ARBA00012438"/>
    </source>
</evidence>
<keyword evidence="7 8" id="KW-1133">Transmembrane helix</keyword>
<comment type="catalytic activity">
    <reaction evidence="1">
        <text>ATP + protein L-histidine = ADP + protein N-phospho-L-histidine.</text>
        <dbReference type="EC" id="2.7.13.3"/>
    </reaction>
</comment>
<dbReference type="GO" id="GO:0005886">
    <property type="term" value="C:plasma membrane"/>
    <property type="evidence" value="ECO:0007669"/>
    <property type="project" value="UniProtKB-SubCell"/>
</dbReference>
<dbReference type="SUPFAM" id="SSF103190">
    <property type="entry name" value="Sensory domain-like"/>
    <property type="match status" value="1"/>
</dbReference>
<comment type="subcellular location">
    <subcellularLocation>
        <location evidence="2">Cell membrane</location>
        <topology evidence="2">Multi-pass membrane protein</topology>
    </subcellularLocation>
</comment>
<organism evidence="10 11">
    <name type="scientific">Salinimonas marina</name>
    <dbReference type="NCBI Taxonomy" id="2785918"/>
    <lineage>
        <taxon>Bacteria</taxon>
        <taxon>Pseudomonadati</taxon>
        <taxon>Pseudomonadota</taxon>
        <taxon>Gammaproteobacteria</taxon>
        <taxon>Alteromonadales</taxon>
        <taxon>Alteromonadaceae</taxon>
        <taxon>Alteromonas/Salinimonas group</taxon>
        <taxon>Salinimonas</taxon>
    </lineage>
</organism>
<dbReference type="SUPFAM" id="SSF47384">
    <property type="entry name" value="Homodimeric domain of signal transducing histidine kinase"/>
    <property type="match status" value="1"/>
</dbReference>
<dbReference type="InterPro" id="IPR036097">
    <property type="entry name" value="HisK_dim/P_sf"/>
</dbReference>
<evidence type="ECO:0000256" key="7">
    <source>
        <dbReference type="ARBA" id="ARBA00022989"/>
    </source>
</evidence>
<dbReference type="SMART" id="SM00387">
    <property type="entry name" value="HATPase_c"/>
    <property type="match status" value="1"/>
</dbReference>
<evidence type="ECO:0000259" key="9">
    <source>
        <dbReference type="PROSITE" id="PS50109"/>
    </source>
</evidence>